<dbReference type="Pfam" id="PF11899">
    <property type="entry name" value="DUF3419"/>
    <property type="match status" value="1"/>
</dbReference>
<name>A0A427YQM3_9TREE</name>
<dbReference type="Proteomes" id="UP000279259">
    <property type="component" value="Unassembled WGS sequence"/>
</dbReference>
<dbReference type="AlphaFoldDB" id="A0A427YQM3"/>
<organism evidence="3 4">
    <name type="scientific">Saitozyma podzolica</name>
    <dbReference type="NCBI Taxonomy" id="1890683"/>
    <lineage>
        <taxon>Eukaryota</taxon>
        <taxon>Fungi</taxon>
        <taxon>Dikarya</taxon>
        <taxon>Basidiomycota</taxon>
        <taxon>Agaricomycotina</taxon>
        <taxon>Tremellomycetes</taxon>
        <taxon>Tremellales</taxon>
        <taxon>Trimorphomycetaceae</taxon>
        <taxon>Saitozyma</taxon>
    </lineage>
</organism>
<feature type="domain" description="Methyltransferase" evidence="2">
    <location>
        <begin position="156"/>
        <end position="260"/>
    </location>
</feature>
<protein>
    <recommendedName>
        <fullName evidence="2">Methyltransferase domain-containing protein</fullName>
    </recommendedName>
</protein>
<dbReference type="Gene3D" id="3.40.50.150">
    <property type="entry name" value="Vaccinia Virus protein VP39"/>
    <property type="match status" value="1"/>
</dbReference>
<sequence>MSASNGAAPNKHHSARIMSPQVQLVLVVSAASIFFGLSPLKTLIEPHLSMHVPKPVVGWSLAAIALALLLLALAPYVRTPLRFIWNCFVKPLTKGDAPEQKDRLDSFYAGQADVYDTTRTHLLKGRETMLQLLASHLKAQPVPSSSTEMSKPKIWVDIGGGTGWNIEKMDEYLPVSYFDAIYLIDLCEPLLEVARKRFAARGWKNVHVLCQDASRFVLPEWESGQLDPRGSLTAVTLSYSLSMIPPFYQLLDRCDQVLDPQRGLMGVVDFYTSRDLGNKERAIGTASKRVSWIAKWFWECWFEMDNVHLHASRRDYLEYKMGTIKLYNARNNFLNSWLVQIPYYVFLGCSRQRDATAASKTFEVEAGNRLGQGHGGLMTPTSPFNVSPWGTPDMPSDKLLSVPADFSIGPSALEKSEVSLSGWQQTIQDVGAPLSPFHYQLRKAWRVPYLEEKIHEQFRTHIYGWTWEDPDVDVKKLGINRNDHVLAITSAGDNVLHYALAAQPERIHAVDMNPCQGHILELKLAAVQVLDYSDFWKIFGEGRHEDFERLLTMKISPFLSSHAYAYWKTHADQFSRNFYFRGYSGWALRLAQVAFFLAGVSGDVKRLCQATTIAEQERIWQKKLRPVLLNKIMLKGFLGNPAFNWHALGVPKNQMNCFLEDGTVEDFVKATLDPVPSLTTVRDDNYFFLLCLNGRYTRSSCPAYLKPEGFQALKLAKTNNAFKLHTDTILNVLRGLPDENLTKIIVMDSMDWFDPIPPSTPLPPVGSTALDVLDESPEAAYEHLKSELDFEILEMKRVLKVGGHAIWRSAAKRPWYRQRFELAGFKVEPIDIRENGQAIDRVNMYASFWRAEKLA</sequence>
<dbReference type="CDD" id="cd02440">
    <property type="entry name" value="AdoMet_MTases"/>
    <property type="match status" value="1"/>
</dbReference>
<gene>
    <name evidence="3" type="ORF">EHS25_007723</name>
</gene>
<dbReference type="InterPro" id="IPR021829">
    <property type="entry name" value="DUF3419"/>
</dbReference>
<proteinExistence type="predicted"/>
<evidence type="ECO:0000313" key="3">
    <source>
        <dbReference type="EMBL" id="RSH93367.1"/>
    </source>
</evidence>
<keyword evidence="1" id="KW-0472">Membrane</keyword>
<dbReference type="InterPro" id="IPR041698">
    <property type="entry name" value="Methyltransf_25"/>
</dbReference>
<reference evidence="3 4" key="1">
    <citation type="submission" date="2018-11" db="EMBL/GenBank/DDBJ databases">
        <title>Genome sequence of Saitozyma podzolica DSM 27192.</title>
        <authorList>
            <person name="Aliyu H."/>
            <person name="Gorte O."/>
            <person name="Ochsenreither K."/>
        </authorList>
    </citation>
    <scope>NUCLEOTIDE SEQUENCE [LARGE SCALE GENOMIC DNA]</scope>
    <source>
        <strain evidence="3 4">DSM 27192</strain>
    </source>
</reference>
<feature type="transmembrane region" description="Helical" evidence="1">
    <location>
        <begin position="24"/>
        <end position="44"/>
    </location>
</feature>
<dbReference type="SUPFAM" id="SSF53335">
    <property type="entry name" value="S-adenosyl-L-methionine-dependent methyltransferases"/>
    <property type="match status" value="1"/>
</dbReference>
<accession>A0A427YQM3</accession>
<dbReference type="STRING" id="1890683.A0A427YQM3"/>
<evidence type="ECO:0000313" key="4">
    <source>
        <dbReference type="Proteomes" id="UP000279259"/>
    </source>
</evidence>
<evidence type="ECO:0000256" key="1">
    <source>
        <dbReference type="SAM" id="Phobius"/>
    </source>
</evidence>
<dbReference type="OrthoDB" id="10253390at2759"/>
<dbReference type="Pfam" id="PF13649">
    <property type="entry name" value="Methyltransf_25"/>
    <property type="match status" value="1"/>
</dbReference>
<keyword evidence="1" id="KW-1133">Transmembrane helix</keyword>
<evidence type="ECO:0000259" key="2">
    <source>
        <dbReference type="Pfam" id="PF13649"/>
    </source>
</evidence>
<feature type="transmembrane region" description="Helical" evidence="1">
    <location>
        <begin position="56"/>
        <end position="77"/>
    </location>
</feature>
<dbReference type="PANTHER" id="PTHR47473:SF1">
    <property type="entry name" value="METHYLTRANSFERASE DOMAIN-CONTAINING PROTEIN"/>
    <property type="match status" value="1"/>
</dbReference>
<keyword evidence="1" id="KW-0812">Transmembrane</keyword>
<comment type="caution">
    <text evidence="3">The sequence shown here is derived from an EMBL/GenBank/DDBJ whole genome shotgun (WGS) entry which is preliminary data.</text>
</comment>
<keyword evidence="4" id="KW-1185">Reference proteome</keyword>
<dbReference type="InterPro" id="IPR029063">
    <property type="entry name" value="SAM-dependent_MTases_sf"/>
</dbReference>
<dbReference type="EMBL" id="RSCD01000004">
    <property type="protein sequence ID" value="RSH93367.1"/>
    <property type="molecule type" value="Genomic_DNA"/>
</dbReference>
<dbReference type="PANTHER" id="PTHR47473">
    <property type="entry name" value="BTA1P"/>
    <property type="match status" value="1"/>
</dbReference>